<dbReference type="AlphaFoldDB" id="A0A9W5Z194"/>
<name>A0A9W5Z194_9EURO</name>
<reference evidence="1" key="1">
    <citation type="submission" date="2022-07" db="EMBL/GenBank/DDBJ databases">
        <title>Taxonomy of Aspergillus series Nigri: significant species reduction supported by multi-species coalescent approaches.</title>
        <authorList>
            <person name="Bian C."/>
            <person name="Kusuya Y."/>
            <person name="Sklenar F."/>
            <person name="D'hooge E."/>
            <person name="Yaguchi T."/>
            <person name="Takahashi H."/>
            <person name="Hubka V."/>
        </authorList>
    </citation>
    <scope>NUCLEOTIDE SEQUENCE</scope>
    <source>
        <strain evidence="1">CBS 733.88</strain>
    </source>
</reference>
<evidence type="ECO:0000313" key="2">
    <source>
        <dbReference type="Proteomes" id="UP001143548"/>
    </source>
</evidence>
<accession>A0A9W5Z194</accession>
<organism evidence="1 2">
    <name type="scientific">Aspergillus brasiliensis</name>
    <dbReference type="NCBI Taxonomy" id="319629"/>
    <lineage>
        <taxon>Eukaryota</taxon>
        <taxon>Fungi</taxon>
        <taxon>Dikarya</taxon>
        <taxon>Ascomycota</taxon>
        <taxon>Pezizomycotina</taxon>
        <taxon>Eurotiomycetes</taxon>
        <taxon>Eurotiomycetidae</taxon>
        <taxon>Eurotiales</taxon>
        <taxon>Aspergillaceae</taxon>
        <taxon>Aspergillus</taxon>
        <taxon>Aspergillus subgen. Circumdati</taxon>
    </lineage>
</organism>
<protein>
    <submittedName>
        <fullName evidence="1">Uncharacterized protein</fullName>
    </submittedName>
</protein>
<proteinExistence type="predicted"/>
<sequence>MPSLSISKVSGNLYLPVEALSFGIDCKLPETTDRFQDSAAMWPDATSAIPSIEERLTSLERCMREMTGMMRQMLDHSPGFTNAALPHLTKSIITDETASMEGSPSSPFLPKPVRLIQDLQSDFFGEAETSPIDSPLSSD</sequence>
<dbReference type="Proteomes" id="UP001143548">
    <property type="component" value="Unassembled WGS sequence"/>
</dbReference>
<evidence type="ECO:0000313" key="1">
    <source>
        <dbReference type="EMBL" id="GKZ27270.1"/>
    </source>
</evidence>
<gene>
    <name evidence="1" type="ORF">AbraCBS73388_004047</name>
</gene>
<comment type="caution">
    <text evidence="1">The sequence shown here is derived from an EMBL/GenBank/DDBJ whole genome shotgun (WGS) entry which is preliminary data.</text>
</comment>
<dbReference type="EMBL" id="BROQ01000196">
    <property type="protein sequence ID" value="GKZ27270.1"/>
    <property type="molecule type" value="Genomic_DNA"/>
</dbReference>
<feature type="non-terminal residue" evidence="1">
    <location>
        <position position="1"/>
    </location>
</feature>